<keyword evidence="1 5" id="KW-0645">Protease</keyword>
<dbReference type="InterPro" id="IPR014721">
    <property type="entry name" value="Ribsml_uS5_D2-typ_fold_subgr"/>
</dbReference>
<evidence type="ECO:0000256" key="1">
    <source>
        <dbReference type="PROSITE-ProRule" id="PRU01122"/>
    </source>
</evidence>
<dbReference type="Pfam" id="PF13180">
    <property type="entry name" value="PDZ_2"/>
    <property type="match status" value="1"/>
</dbReference>
<dbReference type="Proteomes" id="UP000244180">
    <property type="component" value="Unassembled WGS sequence"/>
</dbReference>
<sequence length="359" mass="38183">MMLSLGRARRPDVRPVLRLILALAVGGAAALWPLPYFILLPGSAIPLDEAVHVEDAYHDEVGTFYLTTVRADRATLIRLAAAAFRPAREIVRMDDLLFPHEDVDHYFSRQQAVMEAAEKEALIVAFRKAGVPIAVENRGALVTGVVPGSPADGVLNAGDVITAVDGVPTPTAEDLLGRLASRDAGTPVRLRILREGRPLERTVRLAPFPGSRGRPGLGLIQPLTAREVRPSLAVTIDLEPIGGPSAGLMLTLALINRLVPGDLTHGHRIAGTGTIDLDGRVGRVGGVSLKVLAAAAAGADVFFVPDDPPEAGRTSNVEEARRTNERFRLGLTIVPVRTVDDALQYLRTAFAPAQAGPAR</sequence>
<feature type="domain" description="PDZ" evidence="3">
    <location>
        <begin position="130"/>
        <end position="196"/>
    </location>
</feature>
<dbReference type="GO" id="GO:0006508">
    <property type="term" value="P:proteolysis"/>
    <property type="evidence" value="ECO:0007669"/>
    <property type="project" value="UniProtKB-KW"/>
</dbReference>
<dbReference type="EMBL" id="PEBV01000001">
    <property type="protein sequence ID" value="PTQ54890.1"/>
    <property type="molecule type" value="Genomic_DNA"/>
</dbReference>
<protein>
    <recommendedName>
        <fullName evidence="1">endopeptidase La</fullName>
        <ecNumber evidence="1">3.4.21.53</ecNumber>
    </recommendedName>
</protein>
<feature type="transmembrane region" description="Helical" evidence="2">
    <location>
        <begin position="20"/>
        <end position="39"/>
    </location>
</feature>
<feature type="domain" description="Lon proteolytic" evidence="4">
    <location>
        <begin position="239"/>
        <end position="349"/>
    </location>
</feature>
<dbReference type="InterPro" id="IPR036034">
    <property type="entry name" value="PDZ_sf"/>
</dbReference>
<evidence type="ECO:0000256" key="2">
    <source>
        <dbReference type="SAM" id="Phobius"/>
    </source>
</evidence>
<dbReference type="InterPro" id="IPR001478">
    <property type="entry name" value="PDZ"/>
</dbReference>
<comment type="caution">
    <text evidence="5">The sequence shown here is derived from an EMBL/GenBank/DDBJ whole genome shotgun (WGS) entry which is preliminary data.</text>
</comment>
<dbReference type="InterPro" id="IPR020568">
    <property type="entry name" value="Ribosomal_Su5_D2-typ_SF"/>
</dbReference>
<dbReference type="GO" id="GO:0004252">
    <property type="term" value="F:serine-type endopeptidase activity"/>
    <property type="evidence" value="ECO:0007669"/>
    <property type="project" value="UniProtKB-UniRule"/>
</dbReference>
<evidence type="ECO:0000313" key="6">
    <source>
        <dbReference type="Proteomes" id="UP000244180"/>
    </source>
</evidence>
<dbReference type="PROSITE" id="PS50106">
    <property type="entry name" value="PDZ"/>
    <property type="match status" value="1"/>
</dbReference>
<dbReference type="OrthoDB" id="2356897at2"/>
<dbReference type="Pfam" id="PF05362">
    <property type="entry name" value="Lon_C"/>
    <property type="match status" value="1"/>
</dbReference>
<organism evidence="5 6">
    <name type="scientific">Hydrogenibacillus schlegelii</name>
    <name type="common">Bacillus schlegelii</name>
    <dbReference type="NCBI Taxonomy" id="1484"/>
    <lineage>
        <taxon>Bacteria</taxon>
        <taxon>Bacillati</taxon>
        <taxon>Bacillota</taxon>
        <taxon>Bacilli</taxon>
        <taxon>Bacillales</taxon>
        <taxon>Bacillales Family X. Incertae Sedis</taxon>
        <taxon>Hydrogenibacillus</taxon>
    </lineage>
</organism>
<dbReference type="InterPro" id="IPR008269">
    <property type="entry name" value="Lon_proteolytic"/>
</dbReference>
<keyword evidence="2" id="KW-0812">Transmembrane</keyword>
<comment type="similarity">
    <text evidence="1">Belongs to the peptidase S16 family.</text>
</comment>
<dbReference type="Gene3D" id="3.30.230.10">
    <property type="match status" value="1"/>
</dbReference>
<evidence type="ECO:0000259" key="3">
    <source>
        <dbReference type="PROSITE" id="PS50106"/>
    </source>
</evidence>
<accession>A0A2T5GFF6</accession>
<comment type="catalytic activity">
    <reaction evidence="1">
        <text>Hydrolysis of proteins in presence of ATP.</text>
        <dbReference type="EC" id="3.4.21.53"/>
    </reaction>
</comment>
<name>A0A2T5GFF6_HYDSH</name>
<dbReference type="SUPFAM" id="SSF54211">
    <property type="entry name" value="Ribosomal protein S5 domain 2-like"/>
    <property type="match status" value="1"/>
</dbReference>
<feature type="active site" evidence="1">
    <location>
        <position position="245"/>
    </location>
</feature>
<gene>
    <name evidence="5" type="ORF">HSCHL_1833</name>
</gene>
<keyword evidence="1" id="KW-0378">Hydrolase</keyword>
<reference evidence="5 6" key="1">
    <citation type="submission" date="2017-08" db="EMBL/GenBank/DDBJ databases">
        <title>Burning lignite coal seam in the remote Altai Mountains harbors a hydrogen-driven thermophilic microbial community.</title>
        <authorList>
            <person name="Kadnikov V.V."/>
            <person name="Mardanov A.V."/>
            <person name="Ivasenko D."/>
            <person name="Beletsky A.V."/>
            <person name="Karnachuk O.V."/>
            <person name="Ravin N.V."/>
        </authorList>
    </citation>
    <scope>NUCLEOTIDE SEQUENCE [LARGE SCALE GENOMIC DNA]</scope>
    <source>
        <strain evidence="5">AL33</strain>
    </source>
</reference>
<keyword evidence="2" id="KW-0472">Membrane</keyword>
<dbReference type="Gene3D" id="2.30.42.10">
    <property type="match status" value="1"/>
</dbReference>
<evidence type="ECO:0000259" key="4">
    <source>
        <dbReference type="PROSITE" id="PS51786"/>
    </source>
</evidence>
<keyword evidence="1" id="KW-0720">Serine protease</keyword>
<dbReference type="SUPFAM" id="SSF50156">
    <property type="entry name" value="PDZ domain-like"/>
    <property type="match status" value="1"/>
</dbReference>
<dbReference type="GO" id="GO:0005524">
    <property type="term" value="F:ATP binding"/>
    <property type="evidence" value="ECO:0007669"/>
    <property type="project" value="InterPro"/>
</dbReference>
<dbReference type="SMART" id="SM00228">
    <property type="entry name" value="PDZ"/>
    <property type="match status" value="1"/>
</dbReference>
<evidence type="ECO:0000313" key="5">
    <source>
        <dbReference type="EMBL" id="PTQ54890.1"/>
    </source>
</evidence>
<feature type="active site" evidence="1">
    <location>
        <position position="290"/>
    </location>
</feature>
<keyword evidence="2" id="KW-1133">Transmembrane helix</keyword>
<dbReference type="RefSeq" id="WP_082718063.1">
    <property type="nucleotide sequence ID" value="NZ_CBCSAS010000015.1"/>
</dbReference>
<dbReference type="PANTHER" id="PTHR10046">
    <property type="entry name" value="ATP DEPENDENT LON PROTEASE FAMILY MEMBER"/>
    <property type="match status" value="1"/>
</dbReference>
<proteinExistence type="inferred from homology"/>
<dbReference type="InterPro" id="IPR027065">
    <property type="entry name" value="Lon_Prtase"/>
</dbReference>
<dbReference type="EC" id="3.4.21.53" evidence="1"/>
<dbReference type="AlphaFoldDB" id="A0A2T5GFF6"/>
<dbReference type="PROSITE" id="PS51786">
    <property type="entry name" value="LON_PROTEOLYTIC"/>
    <property type="match status" value="1"/>
</dbReference>
<dbReference type="GO" id="GO:0030163">
    <property type="term" value="P:protein catabolic process"/>
    <property type="evidence" value="ECO:0007669"/>
    <property type="project" value="InterPro"/>
</dbReference>
<dbReference type="GO" id="GO:0004176">
    <property type="term" value="F:ATP-dependent peptidase activity"/>
    <property type="evidence" value="ECO:0007669"/>
    <property type="project" value="UniProtKB-UniRule"/>
</dbReference>